<evidence type="ECO:0000313" key="2">
    <source>
        <dbReference type="EMBL" id="GLU50051.1"/>
    </source>
</evidence>
<organism evidence="2 3">
    <name type="scientific">Nocardiopsis ansamitocini</name>
    <dbReference type="NCBI Taxonomy" id="1670832"/>
    <lineage>
        <taxon>Bacteria</taxon>
        <taxon>Bacillati</taxon>
        <taxon>Actinomycetota</taxon>
        <taxon>Actinomycetes</taxon>
        <taxon>Streptosporangiales</taxon>
        <taxon>Nocardiopsidaceae</taxon>
        <taxon>Nocardiopsis</taxon>
    </lineage>
</organism>
<proteinExistence type="predicted"/>
<protein>
    <submittedName>
        <fullName evidence="2">Uncharacterized protein</fullName>
    </submittedName>
</protein>
<dbReference type="RefSeq" id="WP_285761596.1">
    <property type="nucleotide sequence ID" value="NZ_BSQG01000011.1"/>
</dbReference>
<feature type="signal peptide" evidence="1">
    <location>
        <begin position="1"/>
        <end position="24"/>
    </location>
</feature>
<reference evidence="2" key="1">
    <citation type="submission" date="2023-02" db="EMBL/GenBank/DDBJ databases">
        <title>Nocardiopsis ansamitocini NBRC 112285.</title>
        <authorList>
            <person name="Ichikawa N."/>
            <person name="Sato H."/>
            <person name="Tonouchi N."/>
        </authorList>
    </citation>
    <scope>NUCLEOTIDE SEQUENCE</scope>
    <source>
        <strain evidence="2">NBRC 112285</strain>
    </source>
</reference>
<name>A0A9W6PAD7_9ACTN</name>
<sequence>MTAALTRVFAVSLAVLTFTFVAPAAAMAQASFETKSSKADRNGASLTVLRSSVAADGTVSFYEVTYRAGRSGATVTSVKSAAR</sequence>
<evidence type="ECO:0000313" key="3">
    <source>
        <dbReference type="Proteomes" id="UP001165092"/>
    </source>
</evidence>
<gene>
    <name evidence="2" type="ORF">Nans01_44020</name>
</gene>
<keyword evidence="3" id="KW-1185">Reference proteome</keyword>
<dbReference type="EMBL" id="BSQG01000011">
    <property type="protein sequence ID" value="GLU50051.1"/>
    <property type="molecule type" value="Genomic_DNA"/>
</dbReference>
<accession>A0A9W6PAD7</accession>
<evidence type="ECO:0000256" key="1">
    <source>
        <dbReference type="SAM" id="SignalP"/>
    </source>
</evidence>
<dbReference type="AlphaFoldDB" id="A0A9W6PAD7"/>
<feature type="chain" id="PRO_5040901065" evidence="1">
    <location>
        <begin position="25"/>
        <end position="83"/>
    </location>
</feature>
<comment type="caution">
    <text evidence="2">The sequence shown here is derived from an EMBL/GenBank/DDBJ whole genome shotgun (WGS) entry which is preliminary data.</text>
</comment>
<dbReference type="Proteomes" id="UP001165092">
    <property type="component" value="Unassembled WGS sequence"/>
</dbReference>
<keyword evidence="1" id="KW-0732">Signal</keyword>